<dbReference type="InterPro" id="IPR029071">
    <property type="entry name" value="Ubiquitin-like_domsf"/>
</dbReference>
<dbReference type="InterPro" id="IPR050836">
    <property type="entry name" value="SDS22/Internalin_LRR"/>
</dbReference>
<dbReference type="Pfam" id="PF13516">
    <property type="entry name" value="LRR_6"/>
    <property type="match status" value="1"/>
</dbReference>
<keyword evidence="4" id="KW-0963">Cytoplasm</keyword>
<keyword evidence="7" id="KW-0143">Chaperone</keyword>
<evidence type="ECO:0000256" key="3">
    <source>
        <dbReference type="ARBA" id="ARBA00015004"/>
    </source>
</evidence>
<protein>
    <recommendedName>
        <fullName evidence="3">Tubulin-specific chaperone E</fullName>
    </recommendedName>
    <alternativeName>
        <fullName evidence="9">Tubulin-folding cofactor E</fullName>
    </alternativeName>
</protein>
<keyword evidence="6" id="KW-0677">Repeat</keyword>
<proteinExistence type="inferred from homology"/>
<name>A0A8D8KEH8_CULPI</name>
<comment type="similarity">
    <text evidence="2">Belongs to the TBCE family.</text>
</comment>
<dbReference type="InterPro" id="IPR036859">
    <property type="entry name" value="CAP-Gly_dom_sf"/>
</dbReference>
<dbReference type="SUPFAM" id="SSF74924">
    <property type="entry name" value="Cap-Gly domain"/>
    <property type="match status" value="1"/>
</dbReference>
<dbReference type="InterPro" id="IPR032675">
    <property type="entry name" value="LRR_dom_sf"/>
</dbReference>
<evidence type="ECO:0000256" key="1">
    <source>
        <dbReference type="ARBA" id="ARBA00004496"/>
    </source>
</evidence>
<dbReference type="InterPro" id="IPR000938">
    <property type="entry name" value="CAP-Gly_domain"/>
</dbReference>
<dbReference type="PROSITE" id="PS50245">
    <property type="entry name" value="CAP_GLY_2"/>
    <property type="match status" value="1"/>
</dbReference>
<organism evidence="11">
    <name type="scientific">Culex pipiens</name>
    <name type="common">House mosquito</name>
    <dbReference type="NCBI Taxonomy" id="7175"/>
    <lineage>
        <taxon>Eukaryota</taxon>
        <taxon>Metazoa</taxon>
        <taxon>Ecdysozoa</taxon>
        <taxon>Arthropoda</taxon>
        <taxon>Hexapoda</taxon>
        <taxon>Insecta</taxon>
        <taxon>Pterygota</taxon>
        <taxon>Neoptera</taxon>
        <taxon>Endopterygota</taxon>
        <taxon>Diptera</taxon>
        <taxon>Nematocera</taxon>
        <taxon>Culicoidea</taxon>
        <taxon>Culicidae</taxon>
        <taxon>Culicinae</taxon>
        <taxon>Culicini</taxon>
        <taxon>Culex</taxon>
        <taxon>Culex</taxon>
    </lineage>
</organism>
<sequence length="524" mass="59377">MIPQSHGQQEQLVGQRIRVGNFSGTIRFVGEVANTDGEWIGVEWDDPQRGKHSGTVNGVEYFQTRQANSGSMIRSEKIPPTQTLAEAIHDKYIITEDTLRLDAEMLKEVQKQLHASLFEVVGMEKIGGKQSQLAHLVDVSVAHSPVNAAGSLAMFKSLRSLDVSASLLWNWKIVGDVMAQIPTLEELNLSNNRLVSPSDDEICSLVTKFHSLKKLVLKKCALGSWPELVRLARMWPLLESLSLEDNEIGVVTEEGYELALTKLRSLDLQNNQIYDRESIYALGALPALEELSLNANGIGRIVFPDCPHTEKVDLFAKLETLYLRENPIEDQCGLFNELDKLVSLKHLTIDPDAAVSYEETVSRVVGSIAGLKMFNRATIPEKLRRDSECDMWKMYAIQWSQVRNDAQLLKAFFKAHRMYPRIMERLGSPEQFLPDTRRVSNMLNLHLLNERTGEMRHKKVPKRINLQTLENLIVKLFGTPEDRDTAGPLHLQLLDRKRDVRIPLDNNGRSLDFYSVEDQDTIVF</sequence>
<evidence type="ECO:0000256" key="2">
    <source>
        <dbReference type="ARBA" id="ARBA00006286"/>
    </source>
</evidence>
<accession>A0A8D8KEH8</accession>
<dbReference type="EMBL" id="HBUE01323579">
    <property type="protein sequence ID" value="CAG6589519.1"/>
    <property type="molecule type" value="Transcribed_RNA"/>
</dbReference>
<dbReference type="SUPFAM" id="SSF52047">
    <property type="entry name" value="RNI-like"/>
    <property type="match status" value="1"/>
</dbReference>
<dbReference type="EMBL" id="HBUE01217024">
    <property type="protein sequence ID" value="CAG6537509.1"/>
    <property type="molecule type" value="Transcribed_RNA"/>
</dbReference>
<dbReference type="PANTHER" id="PTHR46652:SF3">
    <property type="entry name" value="LEUCINE-RICH REPEAT-CONTAINING PROTEIN 9"/>
    <property type="match status" value="1"/>
</dbReference>
<dbReference type="PROSITE" id="PS00845">
    <property type="entry name" value="CAP_GLY_1"/>
    <property type="match status" value="1"/>
</dbReference>
<keyword evidence="5" id="KW-0433">Leucine-rich repeat</keyword>
<evidence type="ECO:0000256" key="8">
    <source>
        <dbReference type="ARBA" id="ARBA00026055"/>
    </source>
</evidence>
<dbReference type="PROSITE" id="PS51450">
    <property type="entry name" value="LRR"/>
    <property type="match status" value="2"/>
</dbReference>
<comment type="subunit">
    <text evidence="8">Supercomplex made of cofactors A to E. Cofactors A and D function by capturing and stabilizing tubulin in a quasi-native conformation. Cofactor E binds to the cofactor D-tubulin complex; interaction with cofactor C then causes the release of tubulin polypeptides that are committed to the native state.</text>
</comment>
<evidence type="ECO:0000256" key="4">
    <source>
        <dbReference type="ARBA" id="ARBA00022490"/>
    </source>
</evidence>
<evidence type="ECO:0000256" key="5">
    <source>
        <dbReference type="ARBA" id="ARBA00022614"/>
    </source>
</evidence>
<dbReference type="Pfam" id="PF01302">
    <property type="entry name" value="CAP_GLY"/>
    <property type="match status" value="1"/>
</dbReference>
<dbReference type="SMART" id="SM01052">
    <property type="entry name" value="CAP_GLY"/>
    <property type="match status" value="1"/>
</dbReference>
<dbReference type="GO" id="GO:0005737">
    <property type="term" value="C:cytoplasm"/>
    <property type="evidence" value="ECO:0007669"/>
    <property type="project" value="UniProtKB-SubCell"/>
</dbReference>
<dbReference type="PANTHER" id="PTHR46652">
    <property type="entry name" value="LEUCINE-RICH REPEAT AND IQ DOMAIN-CONTAINING PROTEIN 1-RELATED"/>
    <property type="match status" value="1"/>
</dbReference>
<dbReference type="InterPro" id="IPR001611">
    <property type="entry name" value="Leu-rich_rpt"/>
</dbReference>
<evidence type="ECO:0000256" key="7">
    <source>
        <dbReference type="ARBA" id="ARBA00023186"/>
    </source>
</evidence>
<dbReference type="SUPFAM" id="SSF54236">
    <property type="entry name" value="Ubiquitin-like"/>
    <property type="match status" value="1"/>
</dbReference>
<feature type="domain" description="CAP-Gly" evidence="10">
    <location>
        <begin position="30"/>
        <end position="74"/>
    </location>
</feature>
<dbReference type="FunFam" id="2.30.30.190:FF:000016">
    <property type="entry name" value="Tubulin-folding cofactor E"/>
    <property type="match status" value="1"/>
</dbReference>
<reference evidence="11" key="1">
    <citation type="submission" date="2021-05" db="EMBL/GenBank/DDBJ databases">
        <authorList>
            <person name="Alioto T."/>
            <person name="Alioto T."/>
            <person name="Gomez Garrido J."/>
        </authorList>
    </citation>
    <scope>NUCLEOTIDE SEQUENCE</scope>
</reference>
<evidence type="ECO:0000256" key="9">
    <source>
        <dbReference type="ARBA" id="ARBA00030180"/>
    </source>
</evidence>
<dbReference type="Gene3D" id="3.80.10.10">
    <property type="entry name" value="Ribonuclease Inhibitor"/>
    <property type="match status" value="1"/>
</dbReference>
<evidence type="ECO:0000259" key="10">
    <source>
        <dbReference type="PROSITE" id="PS50245"/>
    </source>
</evidence>
<dbReference type="Pfam" id="PF00560">
    <property type="entry name" value="LRR_1"/>
    <property type="match status" value="1"/>
</dbReference>
<dbReference type="Gene3D" id="2.30.30.190">
    <property type="entry name" value="CAP Gly-rich-like domain"/>
    <property type="match status" value="1"/>
</dbReference>
<evidence type="ECO:0000313" key="11">
    <source>
        <dbReference type="EMBL" id="CAG6589519.1"/>
    </source>
</evidence>
<comment type="subcellular location">
    <subcellularLocation>
        <location evidence="1">Cytoplasm</location>
    </subcellularLocation>
</comment>
<dbReference type="AlphaFoldDB" id="A0A8D8KEH8"/>
<dbReference type="Gene3D" id="3.10.20.90">
    <property type="entry name" value="Phosphatidylinositol 3-kinase Catalytic Subunit, Chain A, domain 1"/>
    <property type="match status" value="1"/>
</dbReference>
<evidence type="ECO:0000256" key="6">
    <source>
        <dbReference type="ARBA" id="ARBA00022737"/>
    </source>
</evidence>